<gene>
    <name evidence="1" type="ORF">M8C21_021753</name>
</gene>
<name>A0AAD5GUH4_AMBAR</name>
<dbReference type="Proteomes" id="UP001206925">
    <property type="component" value="Unassembled WGS sequence"/>
</dbReference>
<dbReference type="PANTHER" id="PTHR48045">
    <property type="entry name" value="UDP-GLYCOSYLTRANSFERASE 72B1"/>
    <property type="match status" value="1"/>
</dbReference>
<organism evidence="1 2">
    <name type="scientific">Ambrosia artemisiifolia</name>
    <name type="common">Common ragweed</name>
    <dbReference type="NCBI Taxonomy" id="4212"/>
    <lineage>
        <taxon>Eukaryota</taxon>
        <taxon>Viridiplantae</taxon>
        <taxon>Streptophyta</taxon>
        <taxon>Embryophyta</taxon>
        <taxon>Tracheophyta</taxon>
        <taxon>Spermatophyta</taxon>
        <taxon>Magnoliopsida</taxon>
        <taxon>eudicotyledons</taxon>
        <taxon>Gunneridae</taxon>
        <taxon>Pentapetalae</taxon>
        <taxon>asterids</taxon>
        <taxon>campanulids</taxon>
        <taxon>Asterales</taxon>
        <taxon>Asteraceae</taxon>
        <taxon>Asteroideae</taxon>
        <taxon>Heliantheae alliance</taxon>
        <taxon>Heliantheae</taxon>
        <taxon>Ambrosia</taxon>
    </lineage>
</organism>
<evidence type="ECO:0000313" key="1">
    <source>
        <dbReference type="EMBL" id="KAI7752801.1"/>
    </source>
</evidence>
<protein>
    <submittedName>
        <fullName evidence="1">Uncharacterized protein</fullName>
    </submittedName>
</protein>
<dbReference type="AlphaFoldDB" id="A0AAD5GUH4"/>
<keyword evidence="2" id="KW-1185">Reference proteome</keyword>
<dbReference type="SUPFAM" id="SSF53756">
    <property type="entry name" value="UDP-Glycosyltransferase/glycogen phosphorylase"/>
    <property type="match status" value="1"/>
</dbReference>
<evidence type="ECO:0000313" key="2">
    <source>
        <dbReference type="Proteomes" id="UP001206925"/>
    </source>
</evidence>
<comment type="caution">
    <text evidence="1">The sequence shown here is derived from an EMBL/GenBank/DDBJ whole genome shotgun (WGS) entry which is preliminary data.</text>
</comment>
<dbReference type="EMBL" id="JAMZMK010005602">
    <property type="protein sequence ID" value="KAI7752801.1"/>
    <property type="molecule type" value="Genomic_DNA"/>
</dbReference>
<accession>A0AAD5GUH4</accession>
<dbReference type="Gene3D" id="3.40.50.2000">
    <property type="entry name" value="Glycogen Phosphorylase B"/>
    <property type="match status" value="2"/>
</dbReference>
<reference evidence="1" key="1">
    <citation type="submission" date="2022-06" db="EMBL/GenBank/DDBJ databases">
        <title>Uncovering the hologenomic basis of an extraordinary plant invasion.</title>
        <authorList>
            <person name="Bieker V.C."/>
            <person name="Martin M.D."/>
            <person name="Gilbert T."/>
            <person name="Hodgins K."/>
            <person name="Battlay P."/>
            <person name="Petersen B."/>
            <person name="Wilson J."/>
        </authorList>
    </citation>
    <scope>NUCLEOTIDE SEQUENCE</scope>
    <source>
        <strain evidence="1">AA19_3_7</strain>
        <tissue evidence="1">Leaf</tissue>
    </source>
</reference>
<proteinExistence type="predicted"/>
<sequence>MTFSYSTHRKYYSPILFGFFLGFFQVQRGKKSSINKHECLKLLDLQETRSVIYACLGSISRVELAQLIELALALESSNKPFIWEVRAGHNTNKIEEWIEKQWYGNGVSVEDQEVEHLRGENKSIMAAKSDELKKAIEVVMDEGKEGEDIRKRAKELGKMARKAEENGDHRIGICLD</sequence>
<dbReference type="PANTHER" id="PTHR48045:SF3">
    <property type="entry name" value="GLYCOSYLTRANSFERASE"/>
    <property type="match status" value="1"/>
</dbReference>